<protein>
    <recommendedName>
        <fullName evidence="4">Lipoprotein</fullName>
    </recommendedName>
</protein>
<sequence length="147" mass="14611">MKRLAALVAVLTIAGCAPDVERTEVVRVPSPDGALDAVVVQTSAGASTPFGYLVTVPPHGCAAADEPVLRVVGASRSASAAGVTVAWVGPRTVRVGWLDARFRDPDADVVTLDGPEGPVSVVSGAGASDATAPPGGMPPSTGPVEDC</sequence>
<dbReference type="PROSITE" id="PS51257">
    <property type="entry name" value="PROKAR_LIPOPROTEIN"/>
    <property type="match status" value="1"/>
</dbReference>
<feature type="region of interest" description="Disordered" evidence="1">
    <location>
        <begin position="114"/>
        <end position="147"/>
    </location>
</feature>
<gene>
    <name evidence="2" type="ORF">WCD74_27740</name>
</gene>
<dbReference type="EMBL" id="JBBEGN010000025">
    <property type="protein sequence ID" value="MEJ2871583.1"/>
    <property type="molecule type" value="Genomic_DNA"/>
</dbReference>
<evidence type="ECO:0000256" key="1">
    <source>
        <dbReference type="SAM" id="MobiDB-lite"/>
    </source>
</evidence>
<dbReference type="Proteomes" id="UP001385809">
    <property type="component" value="Unassembled WGS sequence"/>
</dbReference>
<comment type="caution">
    <text evidence="2">The sequence shown here is derived from an EMBL/GenBank/DDBJ whole genome shotgun (WGS) entry which is preliminary data.</text>
</comment>
<evidence type="ECO:0000313" key="3">
    <source>
        <dbReference type="Proteomes" id="UP001385809"/>
    </source>
</evidence>
<name>A0ABU8MYU6_9PSEU</name>
<accession>A0ABU8MYU6</accession>
<evidence type="ECO:0000313" key="2">
    <source>
        <dbReference type="EMBL" id="MEJ2871583.1"/>
    </source>
</evidence>
<organism evidence="2 3">
    <name type="scientific">Actinomycetospora aurantiaca</name>
    <dbReference type="NCBI Taxonomy" id="3129233"/>
    <lineage>
        <taxon>Bacteria</taxon>
        <taxon>Bacillati</taxon>
        <taxon>Actinomycetota</taxon>
        <taxon>Actinomycetes</taxon>
        <taxon>Pseudonocardiales</taxon>
        <taxon>Pseudonocardiaceae</taxon>
        <taxon>Actinomycetospora</taxon>
    </lineage>
</organism>
<keyword evidence="3" id="KW-1185">Reference proteome</keyword>
<dbReference type="RefSeq" id="WP_337698154.1">
    <property type="nucleotide sequence ID" value="NZ_JBBEGN010000025.1"/>
</dbReference>
<proteinExistence type="predicted"/>
<reference evidence="2 3" key="1">
    <citation type="submission" date="2024-03" db="EMBL/GenBank/DDBJ databases">
        <title>Actinomycetospora sp. OC33-EN08, a novel actinomycete isolated from wild orchid (Aerides multiflora).</title>
        <authorList>
            <person name="Suriyachadkun C."/>
        </authorList>
    </citation>
    <scope>NUCLEOTIDE SEQUENCE [LARGE SCALE GENOMIC DNA]</scope>
    <source>
        <strain evidence="2 3">OC33-EN08</strain>
    </source>
</reference>
<evidence type="ECO:0008006" key="4">
    <source>
        <dbReference type="Google" id="ProtNLM"/>
    </source>
</evidence>